<evidence type="ECO:0000313" key="1">
    <source>
        <dbReference type="EMBL" id="ABM28704.1"/>
    </source>
</evidence>
<dbReference type="AlphaFoldDB" id="A0A0H3A998"/>
<dbReference type="EMBL" id="CP000527">
    <property type="protein sequence ID" value="ABM28704.1"/>
    <property type="molecule type" value="Genomic_DNA"/>
</dbReference>
<organism evidence="1 2">
    <name type="scientific">Nitratidesulfovibrio vulgaris (strain DP4)</name>
    <name type="common">Desulfovibrio vulgaris</name>
    <dbReference type="NCBI Taxonomy" id="391774"/>
    <lineage>
        <taxon>Bacteria</taxon>
        <taxon>Pseudomonadati</taxon>
        <taxon>Thermodesulfobacteriota</taxon>
        <taxon>Desulfovibrionia</taxon>
        <taxon>Desulfovibrionales</taxon>
        <taxon>Desulfovibrionaceae</taxon>
        <taxon>Nitratidesulfovibrio</taxon>
    </lineage>
</organism>
<dbReference type="Proteomes" id="UP000009173">
    <property type="component" value="Chromosome"/>
</dbReference>
<dbReference type="HOGENOM" id="CLU_069054_6_0_7"/>
<protein>
    <submittedName>
        <fullName evidence="1">HesB-like domain</fullName>
    </submittedName>
</protein>
<accession>A0A0H3A998</accession>
<evidence type="ECO:0000313" key="2">
    <source>
        <dbReference type="Proteomes" id="UP000009173"/>
    </source>
</evidence>
<proteinExistence type="predicted"/>
<reference evidence="2" key="1">
    <citation type="journal article" date="2009" name="Environ. Microbiol.">
        <title>Contribution of mobile genetic elements to Desulfovibrio vulgaris genome plasticity.</title>
        <authorList>
            <person name="Walker C.B."/>
            <person name="Stolyar S."/>
            <person name="Chivian D."/>
            <person name="Pinel N."/>
            <person name="Gabster J.A."/>
            <person name="Dehal P.S."/>
            <person name="He Z."/>
            <person name="Yang Z.K."/>
            <person name="Yen H.C."/>
            <person name="Zhou J."/>
            <person name="Wall J.D."/>
            <person name="Hazen T.C."/>
            <person name="Arkin A.P."/>
            <person name="Stahl D.A."/>
        </authorList>
    </citation>
    <scope>NUCLEOTIDE SEQUENCE [LARGE SCALE GENOMIC DNA]</scope>
    <source>
        <strain evidence="2">DP4</strain>
    </source>
</reference>
<sequence length="100" mass="11572">MITIEESARAILDEYFTENEVRPIRVYVSTRSYHGPRLALAPDEASDHDRHYPCGPYMFIISERLEKQVGDIIIRGKCSGFEVIPQRPFPVRRDATPENH</sequence>
<name>A0A0H3A998_NITV4</name>
<dbReference type="KEGG" id="dvl:Dvul_1687"/>
<dbReference type="RefSeq" id="WP_011792418.1">
    <property type="nucleotide sequence ID" value="NC_008751.1"/>
</dbReference>
<gene>
    <name evidence="1" type="ordered locus">Dvul_1687</name>
</gene>